<feature type="compositionally biased region" description="Basic and acidic residues" evidence="1">
    <location>
        <begin position="45"/>
        <end position="55"/>
    </location>
</feature>
<dbReference type="EMBL" id="KN847296">
    <property type="protein sequence ID" value="KIW21699.1"/>
    <property type="molecule type" value="Genomic_DNA"/>
</dbReference>
<evidence type="ECO:0000256" key="1">
    <source>
        <dbReference type="SAM" id="MobiDB-lite"/>
    </source>
</evidence>
<evidence type="ECO:0000313" key="2">
    <source>
        <dbReference type="EMBL" id="KIW21699.1"/>
    </source>
</evidence>
<gene>
    <name evidence="2" type="ORF">PV07_12868</name>
</gene>
<accession>A0A0D2CDS0</accession>
<feature type="compositionally biased region" description="Acidic residues" evidence="1">
    <location>
        <begin position="152"/>
        <end position="165"/>
    </location>
</feature>
<feature type="region of interest" description="Disordered" evidence="1">
    <location>
        <begin position="1"/>
        <end position="171"/>
    </location>
</feature>
<sequence length="171" mass="19070">MAHGDSVFQSPGLTPVKPEYGPRSSPAPLVPIDELSSNPSEAEEREALRHREKPLARKGRANRTFADGVLILNLDPHQRTLASEARREPLDSRSQSEEEEEEEEDGDDDDDNAAQRGRRQMKRPERVIRHGAHRVLIKLRLVPGKALLADPDGPDDGDDEDEDFPMVDTPA</sequence>
<name>A0A0D2CDS0_9EURO</name>
<feature type="compositionally biased region" description="Basic and acidic residues" evidence="1">
    <location>
        <begin position="84"/>
        <end position="96"/>
    </location>
</feature>
<reference evidence="2 3" key="1">
    <citation type="submission" date="2015-01" db="EMBL/GenBank/DDBJ databases">
        <title>The Genome Sequence of Cladophialophora immunda CBS83496.</title>
        <authorList>
            <consortium name="The Broad Institute Genomics Platform"/>
            <person name="Cuomo C."/>
            <person name="de Hoog S."/>
            <person name="Gorbushina A."/>
            <person name="Stielow B."/>
            <person name="Teixiera M."/>
            <person name="Abouelleil A."/>
            <person name="Chapman S.B."/>
            <person name="Priest M."/>
            <person name="Young S.K."/>
            <person name="Wortman J."/>
            <person name="Nusbaum C."/>
            <person name="Birren B."/>
        </authorList>
    </citation>
    <scope>NUCLEOTIDE SEQUENCE [LARGE SCALE GENOMIC DNA]</scope>
    <source>
        <strain evidence="2 3">CBS 83496</strain>
    </source>
</reference>
<dbReference type="HOGENOM" id="CLU_1566598_0_0_1"/>
<proteinExistence type="predicted"/>
<dbReference type="RefSeq" id="XP_016241915.1">
    <property type="nucleotide sequence ID" value="XM_016400439.1"/>
</dbReference>
<organism evidence="2 3">
    <name type="scientific">Cladophialophora immunda</name>
    <dbReference type="NCBI Taxonomy" id="569365"/>
    <lineage>
        <taxon>Eukaryota</taxon>
        <taxon>Fungi</taxon>
        <taxon>Dikarya</taxon>
        <taxon>Ascomycota</taxon>
        <taxon>Pezizomycotina</taxon>
        <taxon>Eurotiomycetes</taxon>
        <taxon>Chaetothyriomycetidae</taxon>
        <taxon>Chaetothyriales</taxon>
        <taxon>Herpotrichiellaceae</taxon>
        <taxon>Cladophialophora</taxon>
    </lineage>
</organism>
<evidence type="ECO:0000313" key="3">
    <source>
        <dbReference type="Proteomes" id="UP000054466"/>
    </source>
</evidence>
<keyword evidence="3" id="KW-1185">Reference proteome</keyword>
<dbReference type="STRING" id="569365.A0A0D2CDS0"/>
<feature type="compositionally biased region" description="Acidic residues" evidence="1">
    <location>
        <begin position="97"/>
        <end position="112"/>
    </location>
</feature>
<feature type="non-terminal residue" evidence="2">
    <location>
        <position position="171"/>
    </location>
</feature>
<dbReference type="GeneID" id="27352062"/>
<dbReference type="AlphaFoldDB" id="A0A0D2CDS0"/>
<dbReference type="Proteomes" id="UP000054466">
    <property type="component" value="Unassembled WGS sequence"/>
</dbReference>
<dbReference type="VEuPathDB" id="FungiDB:PV07_12868"/>
<dbReference type="OrthoDB" id="6077919at2759"/>
<protein>
    <submittedName>
        <fullName evidence="2">Uncharacterized protein</fullName>
    </submittedName>
</protein>